<feature type="compositionally biased region" description="Low complexity" evidence="1">
    <location>
        <begin position="28"/>
        <end position="94"/>
    </location>
</feature>
<keyword evidence="2" id="KW-0732">Signal</keyword>
<proteinExistence type="predicted"/>
<dbReference type="EMBL" id="CP114040">
    <property type="protein sequence ID" value="WAS93212.1"/>
    <property type="molecule type" value="Genomic_DNA"/>
</dbReference>
<dbReference type="RefSeq" id="WP_269035537.1">
    <property type="nucleotide sequence ID" value="NZ_CP114040.1"/>
</dbReference>
<reference evidence="3" key="1">
    <citation type="submission" date="2022-11" db="EMBL/GenBank/DDBJ databases">
        <title>Minimal conservation of predation-associated metabolite biosynthetic gene clusters underscores biosynthetic potential of Myxococcota including descriptions for ten novel species: Archangium lansinium sp. nov., Myxococcus landrumus sp. nov., Nannocystis bai.</title>
        <authorList>
            <person name="Ahearne A."/>
            <person name="Stevens C."/>
            <person name="Dowd S."/>
        </authorList>
    </citation>
    <scope>NUCLEOTIDE SEQUENCE</scope>
    <source>
        <strain evidence="3">Fl3</strain>
    </source>
</reference>
<evidence type="ECO:0000256" key="2">
    <source>
        <dbReference type="SAM" id="SignalP"/>
    </source>
</evidence>
<feature type="chain" id="PRO_5045818992" evidence="2">
    <location>
        <begin position="27"/>
        <end position="333"/>
    </location>
</feature>
<sequence>MAFLPRRRVVCFALLTCALACGPKPAEETTSTTDSPPATTGPEATGGASTTGETTLIETTSTVTGNPTTASPTTNPTTPDPTTTSPTTTGDGSVFITPHDAGGHGGCAAIASKDCDPWVQDCPSDSKCSPASGGCDDFSRTICTELPAQPVPIGGACTSEMDPLSGRNDCEIGATCWFIDPLALTGTCVSLCHGSPDVPDCSHVPGTGCVFVHDGAAAPLCLPTCDPFEPTCPAGHHCHPTIQDPAVFACTPDTFAPLGAAFEPCERTNCAAGLLCSEPEVAAVECGPDSNCCTPLCDLDTPDCPGAGQVCLPYFEMGQAPSGLEDVGRCGLQ</sequence>
<gene>
    <name evidence="3" type="ORF">O0S08_44185</name>
</gene>
<name>A0ABY7H255_9BACT</name>
<evidence type="ECO:0000313" key="4">
    <source>
        <dbReference type="Proteomes" id="UP001164459"/>
    </source>
</evidence>
<accession>A0ABY7H255</accession>
<feature type="region of interest" description="Disordered" evidence="1">
    <location>
        <begin position="24"/>
        <end position="96"/>
    </location>
</feature>
<keyword evidence="4" id="KW-1185">Reference proteome</keyword>
<feature type="signal peptide" evidence="2">
    <location>
        <begin position="1"/>
        <end position="26"/>
    </location>
</feature>
<protein>
    <submittedName>
        <fullName evidence="3">Uncharacterized protein</fullName>
    </submittedName>
</protein>
<dbReference type="Proteomes" id="UP001164459">
    <property type="component" value="Chromosome"/>
</dbReference>
<evidence type="ECO:0000256" key="1">
    <source>
        <dbReference type="SAM" id="MobiDB-lite"/>
    </source>
</evidence>
<evidence type="ECO:0000313" key="3">
    <source>
        <dbReference type="EMBL" id="WAS93212.1"/>
    </source>
</evidence>
<organism evidence="3 4">
    <name type="scientific">Nannocystis punicea</name>
    <dbReference type="NCBI Taxonomy" id="2995304"/>
    <lineage>
        <taxon>Bacteria</taxon>
        <taxon>Pseudomonadati</taxon>
        <taxon>Myxococcota</taxon>
        <taxon>Polyangia</taxon>
        <taxon>Nannocystales</taxon>
        <taxon>Nannocystaceae</taxon>
        <taxon>Nannocystis</taxon>
    </lineage>
</organism>